<accession>A0A5B7STU6</accession>
<keyword evidence="2" id="KW-0223">Dioxygenase</keyword>
<dbReference type="PANTHER" id="PTHR36113:SF1">
    <property type="entry name" value="GLYOXALASE_BLEOMYCIN RESISTANCE PROTEIN_DIOXYGENASE"/>
    <property type="match status" value="1"/>
</dbReference>
<dbReference type="SUPFAM" id="SSF54593">
    <property type="entry name" value="Glyoxalase/Bleomycin resistance protein/Dihydroxybiphenyl dioxygenase"/>
    <property type="match status" value="1"/>
</dbReference>
<dbReference type="Pfam" id="PF00903">
    <property type="entry name" value="Glyoxalase"/>
    <property type="match status" value="1"/>
</dbReference>
<proteinExistence type="predicted"/>
<organism evidence="2 3">
    <name type="scientific">Aggregatimonas sangjinii</name>
    <dbReference type="NCBI Taxonomy" id="2583587"/>
    <lineage>
        <taxon>Bacteria</taxon>
        <taxon>Pseudomonadati</taxon>
        <taxon>Bacteroidota</taxon>
        <taxon>Flavobacteriia</taxon>
        <taxon>Flavobacteriales</taxon>
        <taxon>Flavobacteriaceae</taxon>
        <taxon>Aggregatimonas</taxon>
    </lineage>
</organism>
<dbReference type="RefSeq" id="WP_138854363.1">
    <property type="nucleotide sequence ID" value="NZ_CP040710.1"/>
</dbReference>
<dbReference type="Gene3D" id="3.10.180.10">
    <property type="entry name" value="2,3-Dihydroxybiphenyl 1,2-Dioxygenase, domain 1"/>
    <property type="match status" value="1"/>
</dbReference>
<dbReference type="AlphaFoldDB" id="A0A5B7STU6"/>
<dbReference type="KEGG" id="asag:FGM00_18600"/>
<keyword evidence="3" id="KW-1185">Reference proteome</keyword>
<feature type="domain" description="VOC" evidence="1">
    <location>
        <begin position="2"/>
        <end position="128"/>
    </location>
</feature>
<dbReference type="PROSITE" id="PS51819">
    <property type="entry name" value="VOC"/>
    <property type="match status" value="1"/>
</dbReference>
<dbReference type="InterPro" id="IPR051332">
    <property type="entry name" value="Fosfomycin_Res_Enzymes"/>
</dbReference>
<dbReference type="PANTHER" id="PTHR36113">
    <property type="entry name" value="LYASE, PUTATIVE-RELATED-RELATED"/>
    <property type="match status" value="1"/>
</dbReference>
<evidence type="ECO:0000313" key="2">
    <source>
        <dbReference type="EMBL" id="QCX02026.1"/>
    </source>
</evidence>
<evidence type="ECO:0000313" key="3">
    <source>
        <dbReference type="Proteomes" id="UP000310017"/>
    </source>
</evidence>
<dbReference type="InterPro" id="IPR029068">
    <property type="entry name" value="Glyas_Bleomycin-R_OHBP_Dase"/>
</dbReference>
<protein>
    <submittedName>
        <fullName evidence="2">Glyoxalase/bleomycin resistance/extradiol dioxygenase family protein</fullName>
    </submittedName>
</protein>
<dbReference type="GO" id="GO:0051213">
    <property type="term" value="F:dioxygenase activity"/>
    <property type="evidence" value="ECO:0007669"/>
    <property type="project" value="UniProtKB-KW"/>
</dbReference>
<dbReference type="EMBL" id="CP040710">
    <property type="protein sequence ID" value="QCX02026.1"/>
    <property type="molecule type" value="Genomic_DNA"/>
</dbReference>
<evidence type="ECO:0000259" key="1">
    <source>
        <dbReference type="PROSITE" id="PS51819"/>
    </source>
</evidence>
<dbReference type="InterPro" id="IPR004360">
    <property type="entry name" value="Glyas_Fos-R_dOase_dom"/>
</dbReference>
<dbReference type="InterPro" id="IPR037523">
    <property type="entry name" value="VOC_core"/>
</dbReference>
<dbReference type="Proteomes" id="UP000310017">
    <property type="component" value="Chromosome"/>
</dbReference>
<sequence>MRIEHLAIWVYDLEGMREFYELYFGAKAGVKYVNPKKNFSSYFLEFAEGARLEIMQKPDIPVFGAPGTEKMGFVHLAISVGTKNKVDELTEKLRKNGMRILGESRTTGDGYYESVVLDPEGNRIELTV</sequence>
<reference evidence="2 3" key="1">
    <citation type="submission" date="2019-05" db="EMBL/GenBank/DDBJ databases">
        <title>Genome sequencing of F202Z8.</title>
        <authorList>
            <person name="Kwon Y.M."/>
        </authorList>
    </citation>
    <scope>NUCLEOTIDE SEQUENCE [LARGE SCALE GENOMIC DNA]</scope>
    <source>
        <strain evidence="2 3">F202Z8</strain>
    </source>
</reference>
<gene>
    <name evidence="2" type="ORF">FGM00_18600</name>
</gene>
<name>A0A5B7STU6_9FLAO</name>
<dbReference type="OrthoDB" id="9789012at2"/>
<keyword evidence="2" id="KW-0560">Oxidoreductase</keyword>